<evidence type="ECO:0000256" key="5">
    <source>
        <dbReference type="ARBA" id="ARBA00022448"/>
    </source>
</evidence>
<comment type="caution">
    <text evidence="16">The sequence shown here is derived from an EMBL/GenBank/DDBJ whole genome shotgun (WGS) entry which is preliminary data.</text>
</comment>
<gene>
    <name evidence="16" type="primary">BST1</name>
    <name evidence="16" type="ORF">SCUCBS95973_004822</name>
</gene>
<feature type="compositionally biased region" description="Polar residues" evidence="13">
    <location>
        <begin position="182"/>
        <end position="202"/>
    </location>
</feature>
<evidence type="ECO:0000256" key="12">
    <source>
        <dbReference type="RuleBase" id="RU365011"/>
    </source>
</evidence>
<dbReference type="InterPro" id="IPR029058">
    <property type="entry name" value="AB_hydrolase_fold"/>
</dbReference>
<comment type="subcellular location">
    <subcellularLocation>
        <location evidence="2">Endoplasmic reticulum membrane</location>
        <topology evidence="2">Multi-pass membrane protein</topology>
    </subcellularLocation>
</comment>
<feature type="transmembrane region" description="Helical" evidence="12">
    <location>
        <begin position="985"/>
        <end position="1002"/>
    </location>
</feature>
<keyword evidence="6 12" id="KW-0812">Transmembrane</keyword>
<keyword evidence="17" id="KW-1185">Reference proteome</keyword>
<dbReference type="Pfam" id="PF07819">
    <property type="entry name" value="PGAP1"/>
    <property type="match status" value="1"/>
</dbReference>
<feature type="compositionally biased region" description="Low complexity" evidence="13">
    <location>
        <begin position="84"/>
        <end position="110"/>
    </location>
</feature>
<feature type="region of interest" description="Disordered" evidence="13">
    <location>
        <begin position="1"/>
        <end position="160"/>
    </location>
</feature>
<evidence type="ECO:0000256" key="8">
    <source>
        <dbReference type="ARBA" id="ARBA00022824"/>
    </source>
</evidence>
<dbReference type="PANTHER" id="PTHR15495">
    <property type="entry name" value="NEGATIVE REGULATOR OF VESICLE FORMATION-RELATED"/>
    <property type="match status" value="1"/>
</dbReference>
<dbReference type="Pfam" id="PF25141">
    <property type="entry name" value="PGAP1_2nd"/>
    <property type="match status" value="1"/>
</dbReference>
<keyword evidence="10 12" id="KW-1133">Transmembrane helix</keyword>
<accession>A0ABP0BSB0</accession>
<name>A0ABP0BSB0_9PEZI</name>
<feature type="domain" description="GPI inositol-deacylase transmembrane" evidence="15">
    <location>
        <begin position="988"/>
        <end position="1336"/>
    </location>
</feature>
<keyword evidence="7 12" id="KW-0378">Hydrolase</keyword>
<reference evidence="16 17" key="1">
    <citation type="submission" date="2024-01" db="EMBL/GenBank/DDBJ databases">
        <authorList>
            <person name="Allen C."/>
            <person name="Tagirdzhanova G."/>
        </authorList>
    </citation>
    <scope>NUCLEOTIDE SEQUENCE [LARGE SCALE GENOMIC DNA]</scope>
</reference>
<dbReference type="InterPro" id="IPR039529">
    <property type="entry name" value="PGAP1/BST1"/>
</dbReference>
<feature type="domain" description="GPI inositol-deacylase PGAP1-like alpha/beta" evidence="14">
    <location>
        <begin position="387"/>
        <end position="630"/>
    </location>
</feature>
<keyword evidence="11 12" id="KW-0472">Membrane</keyword>
<comment type="function">
    <text evidence="1 12">Involved in inositol deacylation of GPI-anchored proteins which plays important roles in the quality control and ER-associated degradation of GPI-anchored proteins.</text>
</comment>
<evidence type="ECO:0000259" key="14">
    <source>
        <dbReference type="Pfam" id="PF07819"/>
    </source>
</evidence>
<evidence type="ECO:0000256" key="4">
    <source>
        <dbReference type="ARBA" id="ARBA00015856"/>
    </source>
</evidence>
<feature type="transmembrane region" description="Helical" evidence="12">
    <location>
        <begin position="1081"/>
        <end position="1100"/>
    </location>
</feature>
<evidence type="ECO:0000256" key="6">
    <source>
        <dbReference type="ARBA" id="ARBA00022692"/>
    </source>
</evidence>
<evidence type="ECO:0000259" key="15">
    <source>
        <dbReference type="Pfam" id="PF25140"/>
    </source>
</evidence>
<dbReference type="Gene3D" id="3.40.50.1820">
    <property type="entry name" value="alpha/beta hydrolase"/>
    <property type="match status" value="1"/>
</dbReference>
<dbReference type="PANTHER" id="PTHR15495:SF7">
    <property type="entry name" value="GPI INOSITOL-DEACYLASE"/>
    <property type="match status" value="1"/>
</dbReference>
<feature type="transmembrane region" description="Helical" evidence="12">
    <location>
        <begin position="1295"/>
        <end position="1313"/>
    </location>
</feature>
<evidence type="ECO:0000256" key="3">
    <source>
        <dbReference type="ARBA" id="ARBA00006931"/>
    </source>
</evidence>
<feature type="region of interest" description="Disordered" evidence="13">
    <location>
        <begin position="182"/>
        <end position="207"/>
    </location>
</feature>
<evidence type="ECO:0000256" key="1">
    <source>
        <dbReference type="ARBA" id="ARBA00003496"/>
    </source>
</evidence>
<sequence length="1366" mass="148967">MQKPFSGFSAGDNPAPTTFNGAAPASPSSPDAVPGADRTTAPYPSSNASPAAPGASARHDSTPNSIPRHPLPSLDPLSRAFRQPVSAASSSASAPAAAPVPASSASTPRTSPDPRHSAARSRRSGASASSSLSSSSSNSTPTSTTSTSSTSSTSAHRDAQARNGLARLAPIIPFTPPATVLSASASRRSPTLSSHAPPSFSLSPPAISTSAAPSPLFALPGNTVERNIAINIDDDDDGSHVGGSSGIAYRVNSTGTGTGNGNGSIGLLGASAAAPASKYALGSAAPPIMEKTRRSERPEVLRQRARSPWAITLLTLSASLLGAVLLGLILKSLVTRQFEMDPKGCRMSYMRPSYAHLSEFDTEHTRFASKYSLYLYREQGVDDETKLKGIPVLFVPGNAGSYKQVRPIASEAANYFHDIVQHNEGAVRSGARSLDFFTVDFNEDITAFHGQTLLDQAEYLNEAIRYILSLYLDPRMSIRDSDIPDPTSVIILGHSMGGVVARTMLIMPNYQSNSINTIVTLSAPHARPPVTFDGEIVKIYDDINDYWRRAYSQQWANNNPLWHVTLVSIAGGGLDTVVPSDYANLESLVPDTHGFTVFTTTIPNVWTSMDHQAILWCDQFRKVISRALYDIVDVHRATQTKPRAERMRVFKKHFLTGMESIAERDVPSKEPTTLLTLEDKSNAIIAQGERLVLRSLGDTPRLKAHLLPIPPPSSSVGKRFTLLTDQQLDKPGDAGKLEVLFCSVFPLQSGQAGVFPIKMDLSGESTATTRLACKNAASDVIVLPASRRSSRYPFTLGEEREAAPFSYLQYDIDDISEHQFVAVIDKATVHSPGFVMAEFSDNSQSLHTRDVGLRSLLVFGLKFRLPAKRPMVTEIKIPSALSSLLAYRLEIGNQICGEEAELFTPLVRQYLSEPFESKYYVNARQASVSLHGVAPYMPPPLARRPTTEEGGLSFQFWTDPTCNSSIQVRLTVDIMGSMGKLYMRYRTVFAAFPVLIVALVLQKQFRVYDETGIFITFTESLDLCLRKSIPVVVAALTVFSLSVGGPQAEQTPATFWNWRNATEVAIDFHKNDLLAGTQDPFYWFLIPLISVICIGVCTAINYAALALTHILGFILSIAMLRPAFVPHRNTRRTMPQTALAADQILQQQQQQQQQSMQTNSQQFFSPAFIQSTPRRRLITTAVLLFLVSTAVPYQFAYLVACLVQIATTVRALRVASDTSSKVNYNFYNYVHSILILMLWILPINLPILAVWIRNLAVHWLTPFSSHHNVLSIMPFIVLVETLTTGRMVPRVTTRLKYVVSFLLFGLAVAAAVYGVSYAYMIHHLVNVVVAWLVIVHTTGDSEIWSGAVLTDLFENGTADRKQGKSP</sequence>
<dbReference type="InterPro" id="IPR056824">
    <property type="entry name" value="PGAP1_TMD"/>
</dbReference>
<dbReference type="SUPFAM" id="SSF53474">
    <property type="entry name" value="alpha/beta-Hydrolases"/>
    <property type="match status" value="1"/>
</dbReference>
<dbReference type="Pfam" id="PF25140">
    <property type="entry name" value="PGAP1_TMD"/>
    <property type="match status" value="1"/>
</dbReference>
<feature type="transmembrane region" description="Helical" evidence="12">
    <location>
        <begin position="1181"/>
        <end position="1205"/>
    </location>
</feature>
<feature type="transmembrane region" description="Helical" evidence="12">
    <location>
        <begin position="1226"/>
        <end position="1252"/>
    </location>
</feature>
<evidence type="ECO:0000256" key="11">
    <source>
        <dbReference type="ARBA" id="ARBA00023136"/>
    </source>
</evidence>
<dbReference type="InterPro" id="IPR012908">
    <property type="entry name" value="PGAP1-ab_dom-like"/>
</dbReference>
<proteinExistence type="inferred from homology"/>
<keyword evidence="8 12" id="KW-0256">Endoplasmic reticulum</keyword>
<evidence type="ECO:0000256" key="2">
    <source>
        <dbReference type="ARBA" id="ARBA00004477"/>
    </source>
</evidence>
<protein>
    <recommendedName>
        <fullName evidence="4 12">GPI inositol-deacylase</fullName>
        <ecNumber evidence="12">3.1.-.-</ecNumber>
    </recommendedName>
</protein>
<comment type="similarity">
    <text evidence="3 12">Belongs to the GPI inositol-deacylase family.</text>
</comment>
<evidence type="ECO:0000256" key="10">
    <source>
        <dbReference type="ARBA" id="ARBA00022989"/>
    </source>
</evidence>
<evidence type="ECO:0000313" key="17">
    <source>
        <dbReference type="Proteomes" id="UP001642405"/>
    </source>
</evidence>
<keyword evidence="5 12" id="KW-0813">Transport</keyword>
<organism evidence="16 17">
    <name type="scientific">Sporothrix curviconia</name>
    <dbReference type="NCBI Taxonomy" id="1260050"/>
    <lineage>
        <taxon>Eukaryota</taxon>
        <taxon>Fungi</taxon>
        <taxon>Dikarya</taxon>
        <taxon>Ascomycota</taxon>
        <taxon>Pezizomycotina</taxon>
        <taxon>Sordariomycetes</taxon>
        <taxon>Sordariomycetidae</taxon>
        <taxon>Ophiostomatales</taxon>
        <taxon>Ophiostomataceae</taxon>
        <taxon>Sporothrix</taxon>
    </lineage>
</organism>
<feature type="compositionally biased region" description="Low complexity" evidence="13">
    <location>
        <begin position="41"/>
        <end position="56"/>
    </location>
</feature>
<evidence type="ECO:0000313" key="16">
    <source>
        <dbReference type="EMBL" id="CAK7222392.1"/>
    </source>
</evidence>
<evidence type="ECO:0000256" key="7">
    <source>
        <dbReference type="ARBA" id="ARBA00022801"/>
    </source>
</evidence>
<feature type="compositionally biased region" description="Low complexity" evidence="13">
    <location>
        <begin position="124"/>
        <end position="154"/>
    </location>
</feature>
<dbReference type="Proteomes" id="UP001642405">
    <property type="component" value="Unassembled WGS sequence"/>
</dbReference>
<dbReference type="EMBL" id="CAWUHB010000025">
    <property type="protein sequence ID" value="CAK7222392.1"/>
    <property type="molecule type" value="Genomic_DNA"/>
</dbReference>
<evidence type="ECO:0000256" key="13">
    <source>
        <dbReference type="SAM" id="MobiDB-lite"/>
    </source>
</evidence>
<feature type="transmembrane region" description="Helical" evidence="12">
    <location>
        <begin position="1107"/>
        <end position="1124"/>
    </location>
</feature>
<keyword evidence="9 12" id="KW-0653">Protein transport</keyword>
<evidence type="ECO:0000256" key="9">
    <source>
        <dbReference type="ARBA" id="ARBA00022927"/>
    </source>
</evidence>
<dbReference type="EC" id="3.1.-.-" evidence="12"/>